<name>A0A0B6XA71_XENBV</name>
<dbReference type="AlphaFoldDB" id="A0A0B6XA71"/>
<evidence type="ECO:0000313" key="1">
    <source>
        <dbReference type="EMBL" id="CDM89194.1"/>
    </source>
</evidence>
<dbReference type="KEGG" id="xbv:XBW1_1837"/>
<gene>
    <name evidence="1" type="ORF">XBW1_1837</name>
</gene>
<organism evidence="1 2">
    <name type="scientific">Xenorhabdus bovienii</name>
    <name type="common">Xenorhabdus nematophila subsp. bovienii</name>
    <dbReference type="NCBI Taxonomy" id="40576"/>
    <lineage>
        <taxon>Bacteria</taxon>
        <taxon>Pseudomonadati</taxon>
        <taxon>Pseudomonadota</taxon>
        <taxon>Gammaproteobacteria</taxon>
        <taxon>Enterobacterales</taxon>
        <taxon>Morganellaceae</taxon>
        <taxon>Xenorhabdus</taxon>
    </lineage>
</organism>
<evidence type="ECO:0000313" key="2">
    <source>
        <dbReference type="Proteomes" id="UP000032930"/>
    </source>
</evidence>
<dbReference type="Proteomes" id="UP000032930">
    <property type="component" value="Chromosome"/>
</dbReference>
<proteinExistence type="predicted"/>
<sequence>MYTGQPLQGFLLSKLFRHTPLTYTIRVLLSLYAYTNGVLKHDIH</sequence>
<accession>A0A0B6XA71</accession>
<protein>
    <submittedName>
        <fullName evidence="1">Uncharacterized protein</fullName>
    </submittedName>
</protein>
<reference evidence="1 2" key="1">
    <citation type="submission" date="2014-02" db="EMBL/GenBank/DDBJ databases">
        <authorList>
            <person name="Genoscope - CEA"/>
        </authorList>
    </citation>
    <scope>NUCLEOTIDE SEQUENCE [LARGE SCALE GENOMIC DNA]</scope>
    <source>
        <strain evidence="1 2">CS03</strain>
    </source>
</reference>
<dbReference type="EMBL" id="FO818637">
    <property type="protein sequence ID" value="CDM89194.1"/>
    <property type="molecule type" value="Genomic_DNA"/>
</dbReference>